<feature type="compositionally biased region" description="Basic residues" evidence="1">
    <location>
        <begin position="20"/>
        <end position="35"/>
    </location>
</feature>
<dbReference type="EMBL" id="OX460343">
    <property type="protein sequence ID" value="CAI9180185.1"/>
    <property type="molecule type" value="Genomic_DNA"/>
</dbReference>
<evidence type="ECO:0000313" key="3">
    <source>
        <dbReference type="Proteomes" id="UP001176941"/>
    </source>
</evidence>
<sequence length="229" mass="24782">ARPPPARRPRAPLLLPAPRTGRRGRGRPGRRHRAAGRGPQSGFRAATGAGTGRRGRRAVDSSPGHRTGPLSALSLCPGPEKPAPSRPFERWILLTYLAALASRVESWVLPDRTGLVFVTLGQPRILPELESGRGEVGRAGRSAWVAAFRGTVRRFYLCPLEPPTVVPPPHGLPRTLRRGSRGRSRQCAGGPPHLAFLRMCKYFAEADLHETVNGQAFCLGILNLGLTVL</sequence>
<gene>
    <name evidence="2" type="ORF">MRATA1EN1_LOCUS29147</name>
</gene>
<name>A0ABN9A3H0_RANTA</name>
<dbReference type="Proteomes" id="UP001176941">
    <property type="component" value="Chromosome X"/>
</dbReference>
<protein>
    <submittedName>
        <fullName evidence="2">Uncharacterized protein</fullName>
    </submittedName>
</protein>
<evidence type="ECO:0000256" key="1">
    <source>
        <dbReference type="SAM" id="MobiDB-lite"/>
    </source>
</evidence>
<proteinExistence type="predicted"/>
<keyword evidence="3" id="KW-1185">Reference proteome</keyword>
<reference evidence="2" key="1">
    <citation type="submission" date="2023-04" db="EMBL/GenBank/DDBJ databases">
        <authorList>
            <consortium name="ELIXIR-Norway"/>
        </authorList>
    </citation>
    <scope>NUCLEOTIDE SEQUENCE [LARGE SCALE GENOMIC DNA]</scope>
</reference>
<feature type="compositionally biased region" description="Basic residues" evidence="1">
    <location>
        <begin position="1"/>
        <end position="10"/>
    </location>
</feature>
<feature type="region of interest" description="Disordered" evidence="1">
    <location>
        <begin position="1"/>
        <end position="83"/>
    </location>
</feature>
<feature type="non-terminal residue" evidence="2">
    <location>
        <position position="229"/>
    </location>
</feature>
<accession>A0ABN9A3H0</accession>
<evidence type="ECO:0000313" key="2">
    <source>
        <dbReference type="EMBL" id="CAI9180185.1"/>
    </source>
</evidence>
<organism evidence="2 3">
    <name type="scientific">Rangifer tarandus platyrhynchus</name>
    <name type="common">Svalbard reindeer</name>
    <dbReference type="NCBI Taxonomy" id="3082113"/>
    <lineage>
        <taxon>Eukaryota</taxon>
        <taxon>Metazoa</taxon>
        <taxon>Chordata</taxon>
        <taxon>Craniata</taxon>
        <taxon>Vertebrata</taxon>
        <taxon>Euteleostomi</taxon>
        <taxon>Mammalia</taxon>
        <taxon>Eutheria</taxon>
        <taxon>Laurasiatheria</taxon>
        <taxon>Artiodactyla</taxon>
        <taxon>Ruminantia</taxon>
        <taxon>Pecora</taxon>
        <taxon>Cervidae</taxon>
        <taxon>Odocoileinae</taxon>
        <taxon>Rangifer</taxon>
    </lineage>
</organism>